<dbReference type="Proteomes" id="UP000503287">
    <property type="component" value="Chromosome"/>
</dbReference>
<reference evidence="2 3" key="1">
    <citation type="submission" date="2020-01" db="EMBL/GenBank/DDBJ databases">
        <title>The genomic epidemiology of tigecycline resistance gene tet(X) variants in a swine farm in China.</title>
        <authorList>
            <person name="Peng K."/>
            <person name="Li R."/>
        </authorList>
    </citation>
    <scope>NUCLEOTIDE SEQUENCE [LARGE SCALE GENOMIC DNA]</scope>
    <source>
        <strain evidence="2 3">ZN3</strain>
    </source>
</reference>
<dbReference type="NCBIfam" id="NF007913">
    <property type="entry name" value="PRK10626.1"/>
    <property type="match status" value="1"/>
</dbReference>
<dbReference type="RefSeq" id="WP_072071110.1">
    <property type="nucleotide sequence ID" value="NZ_CP047344.1"/>
</dbReference>
<dbReference type="EMBL" id="CP047344">
    <property type="protein sequence ID" value="QIF93186.1"/>
    <property type="molecule type" value="Genomic_DNA"/>
</dbReference>
<dbReference type="OrthoDB" id="7057921at2"/>
<name>A0A6G6SHH3_PROVU</name>
<evidence type="ECO:0000313" key="3">
    <source>
        <dbReference type="Proteomes" id="UP000503287"/>
    </source>
</evidence>
<gene>
    <name evidence="2" type="ORF">GTH24_04410</name>
</gene>
<keyword evidence="3" id="KW-1185">Reference proteome</keyword>
<feature type="signal peptide" evidence="1">
    <location>
        <begin position="1"/>
        <end position="19"/>
    </location>
</feature>
<keyword evidence="1" id="KW-0732">Signal</keyword>
<dbReference type="Pfam" id="PF11101">
    <property type="entry name" value="DUF2884"/>
    <property type="match status" value="1"/>
</dbReference>
<sequence length="247" mass="27299">MNLRNIAVALFFVAGSANASPSFDCAVMPKDDLRITSEFVEVAGSHGLMVIYPDGTLLQNEKSATLTPQQQELAKKYQATVRRDVPWLRTETGVKLQDSRKVLDKVVIEAFGKESNILNRLSRLEKDLNQQMDRVVSIEPNNITFHAQAIKEVEAKGREIVESSLGGMLQDSINELGKKQLLAAAGGDSKKALGGLLGSLDGFQKIIDQEWKQQEAAFTQFGQQACSKITQMENQHIELINSLNINK</sequence>
<feature type="chain" id="PRO_5028881376" evidence="1">
    <location>
        <begin position="20"/>
        <end position="247"/>
    </location>
</feature>
<organism evidence="2 3">
    <name type="scientific">Proteus vulgaris</name>
    <dbReference type="NCBI Taxonomy" id="585"/>
    <lineage>
        <taxon>Bacteria</taxon>
        <taxon>Pseudomonadati</taxon>
        <taxon>Pseudomonadota</taxon>
        <taxon>Gammaproteobacteria</taxon>
        <taxon>Enterobacterales</taxon>
        <taxon>Morganellaceae</taxon>
        <taxon>Proteus</taxon>
    </lineage>
</organism>
<dbReference type="InterPro" id="IPR021307">
    <property type="entry name" value="DUF2884"/>
</dbReference>
<protein>
    <submittedName>
        <fullName evidence="2">DUF2884 family protein</fullName>
    </submittedName>
</protein>
<dbReference type="AlphaFoldDB" id="A0A6G6SHH3"/>
<accession>A0A6G6SHH3</accession>
<evidence type="ECO:0000313" key="2">
    <source>
        <dbReference type="EMBL" id="QIF93186.1"/>
    </source>
</evidence>
<evidence type="ECO:0000256" key="1">
    <source>
        <dbReference type="SAM" id="SignalP"/>
    </source>
</evidence>
<proteinExistence type="predicted"/>